<evidence type="ECO:0000313" key="7">
    <source>
        <dbReference type="EMBL" id="KYN18150.1"/>
    </source>
</evidence>
<dbReference type="Pfam" id="PF05485">
    <property type="entry name" value="THAP"/>
    <property type="match status" value="1"/>
</dbReference>
<dbReference type="Proteomes" id="UP000078492">
    <property type="component" value="Unassembled WGS sequence"/>
</dbReference>
<dbReference type="SMART" id="SM00692">
    <property type="entry name" value="DM3"/>
    <property type="match status" value="1"/>
</dbReference>
<evidence type="ECO:0000256" key="4">
    <source>
        <dbReference type="ARBA" id="ARBA00023125"/>
    </source>
</evidence>
<sequence>MPTCCVQNCTNHAFYTDRKDIVFYRFPKEEKIRRQWINASGRKEGTIKFDSVYNKYDVILCSLHFDDNCFITQWTQPTKNPARQMKRLKDNSIPTKMLLLGKKRKTMSDSKKKRTNIP</sequence>
<keyword evidence="4 5" id="KW-0238">DNA-binding</keyword>
<keyword evidence="3" id="KW-0862">Zinc</keyword>
<evidence type="ECO:0000256" key="1">
    <source>
        <dbReference type="ARBA" id="ARBA00022723"/>
    </source>
</evidence>
<proteinExistence type="predicted"/>
<dbReference type="PANTHER" id="PTHR46600">
    <property type="entry name" value="THAP DOMAIN-CONTAINING"/>
    <property type="match status" value="1"/>
</dbReference>
<gene>
    <name evidence="7" type="ORF">ALC57_09551</name>
</gene>
<dbReference type="PROSITE" id="PS50950">
    <property type="entry name" value="ZF_THAP"/>
    <property type="match status" value="1"/>
</dbReference>
<dbReference type="SUPFAM" id="SSF57716">
    <property type="entry name" value="Glucocorticoid receptor-like (DNA-binding domain)"/>
    <property type="match status" value="1"/>
</dbReference>
<organism evidence="7 8">
    <name type="scientific">Trachymyrmex cornetzi</name>
    <dbReference type="NCBI Taxonomy" id="471704"/>
    <lineage>
        <taxon>Eukaryota</taxon>
        <taxon>Metazoa</taxon>
        <taxon>Ecdysozoa</taxon>
        <taxon>Arthropoda</taxon>
        <taxon>Hexapoda</taxon>
        <taxon>Insecta</taxon>
        <taxon>Pterygota</taxon>
        <taxon>Neoptera</taxon>
        <taxon>Endopterygota</taxon>
        <taxon>Hymenoptera</taxon>
        <taxon>Apocrita</taxon>
        <taxon>Aculeata</taxon>
        <taxon>Formicoidea</taxon>
        <taxon>Formicidae</taxon>
        <taxon>Myrmicinae</taxon>
        <taxon>Trachymyrmex</taxon>
    </lineage>
</organism>
<dbReference type="EMBL" id="KQ980036">
    <property type="protein sequence ID" value="KYN18150.1"/>
    <property type="molecule type" value="Genomic_DNA"/>
</dbReference>
<dbReference type="InterPro" id="IPR026516">
    <property type="entry name" value="THAP1/10"/>
</dbReference>
<evidence type="ECO:0000256" key="3">
    <source>
        <dbReference type="ARBA" id="ARBA00022833"/>
    </source>
</evidence>
<dbReference type="InterPro" id="IPR006612">
    <property type="entry name" value="THAP_Znf"/>
</dbReference>
<keyword evidence="1" id="KW-0479">Metal-binding</keyword>
<protein>
    <recommendedName>
        <fullName evidence="6">THAP-type domain-containing protein</fullName>
    </recommendedName>
</protein>
<dbReference type="GO" id="GO:0008270">
    <property type="term" value="F:zinc ion binding"/>
    <property type="evidence" value="ECO:0007669"/>
    <property type="project" value="UniProtKB-KW"/>
</dbReference>
<keyword evidence="8" id="KW-1185">Reference proteome</keyword>
<dbReference type="PANTHER" id="PTHR46600:SF11">
    <property type="entry name" value="THAP DOMAIN-CONTAINING PROTEIN 10"/>
    <property type="match status" value="1"/>
</dbReference>
<evidence type="ECO:0000259" key="6">
    <source>
        <dbReference type="PROSITE" id="PS50950"/>
    </source>
</evidence>
<dbReference type="Gene3D" id="6.20.210.20">
    <property type="entry name" value="THAP domain"/>
    <property type="match status" value="1"/>
</dbReference>
<feature type="domain" description="THAP-type" evidence="6">
    <location>
        <begin position="1"/>
        <end position="97"/>
    </location>
</feature>
<evidence type="ECO:0000256" key="5">
    <source>
        <dbReference type="PROSITE-ProRule" id="PRU00309"/>
    </source>
</evidence>
<name>A0A151J595_9HYME</name>
<reference evidence="7 8" key="1">
    <citation type="submission" date="2015-09" db="EMBL/GenBank/DDBJ databases">
        <title>Trachymyrmex cornetzi WGS genome.</title>
        <authorList>
            <person name="Nygaard S."/>
            <person name="Hu H."/>
            <person name="Boomsma J."/>
            <person name="Zhang G."/>
        </authorList>
    </citation>
    <scope>NUCLEOTIDE SEQUENCE [LARGE SCALE GENOMIC DNA]</scope>
    <source>
        <strain evidence="7">Tcor2-1</strain>
        <tissue evidence="7">Whole body</tissue>
    </source>
</reference>
<dbReference type="SMART" id="SM00980">
    <property type="entry name" value="THAP"/>
    <property type="match status" value="1"/>
</dbReference>
<dbReference type="InterPro" id="IPR038441">
    <property type="entry name" value="THAP_Znf_sf"/>
</dbReference>
<evidence type="ECO:0000313" key="8">
    <source>
        <dbReference type="Proteomes" id="UP000078492"/>
    </source>
</evidence>
<keyword evidence="2 5" id="KW-0863">Zinc-finger</keyword>
<accession>A0A151J595</accession>
<dbReference type="AlphaFoldDB" id="A0A151J595"/>
<dbReference type="GO" id="GO:0043565">
    <property type="term" value="F:sequence-specific DNA binding"/>
    <property type="evidence" value="ECO:0007669"/>
    <property type="project" value="InterPro"/>
</dbReference>
<evidence type="ECO:0000256" key="2">
    <source>
        <dbReference type="ARBA" id="ARBA00022771"/>
    </source>
</evidence>